<protein>
    <recommendedName>
        <fullName evidence="7">Cytochrome c-type biogenesis protein</fullName>
    </recommendedName>
</protein>
<keyword evidence="5" id="KW-0201">Cytochrome c-type biogenesis</keyword>
<evidence type="ECO:0000256" key="3">
    <source>
        <dbReference type="ARBA" id="ARBA00022723"/>
    </source>
</evidence>
<feature type="chain" id="PRO_5016479865" description="Cytochrome c-type biogenesis protein" evidence="7">
    <location>
        <begin position="22"/>
        <end position="161"/>
    </location>
</feature>
<keyword evidence="7" id="KW-0812">Transmembrane</keyword>
<evidence type="ECO:0000256" key="4">
    <source>
        <dbReference type="ARBA" id="ARBA00022729"/>
    </source>
</evidence>
<name>A0A370DNC7_9GAMM</name>
<evidence type="ECO:0000256" key="1">
    <source>
        <dbReference type="ARBA" id="ARBA00010342"/>
    </source>
</evidence>
<feature type="region of interest" description="Disordered" evidence="8">
    <location>
        <begin position="138"/>
        <end position="161"/>
    </location>
</feature>
<sequence>MFVRSFLLSLFFLVIATPLHAATLAEYTFEDPQKAADFREVIDEMRCLVCQNESLAGSNAELAVDLRNEIFDMMTAGQNKDDIIRFMVARYGDFVLYDPPMKPSTYPLWFGPLVLLIIGALVLIRALRKKSVTQETELSNDEQQRLDTLLKQPSDSKDAKK</sequence>
<dbReference type="Proteomes" id="UP000254771">
    <property type="component" value="Unassembled WGS sequence"/>
</dbReference>
<organism evidence="10 11">
    <name type="scientific">endosymbiont of Escarpia spicata</name>
    <dbReference type="NCBI Taxonomy" id="2200908"/>
    <lineage>
        <taxon>Bacteria</taxon>
        <taxon>Pseudomonadati</taxon>
        <taxon>Pseudomonadota</taxon>
        <taxon>Gammaproteobacteria</taxon>
        <taxon>sulfur-oxidizing symbionts</taxon>
    </lineage>
</organism>
<dbReference type="FunFam" id="1.10.8.640:FF:000001">
    <property type="entry name" value="Cytochrome c-type biogenesis protein"/>
    <property type="match status" value="1"/>
</dbReference>
<keyword evidence="6 7" id="KW-0408">Iron</keyword>
<keyword evidence="11" id="KW-1185">Reference proteome</keyword>
<dbReference type="GO" id="GO:0046872">
    <property type="term" value="F:metal ion binding"/>
    <property type="evidence" value="ECO:0007669"/>
    <property type="project" value="UniProtKB-KW"/>
</dbReference>
<keyword evidence="7" id="KW-0472">Membrane</keyword>
<evidence type="ECO:0000313" key="11">
    <source>
        <dbReference type="Proteomes" id="UP000254771"/>
    </source>
</evidence>
<comment type="caution">
    <text evidence="10">The sequence shown here is derived from an EMBL/GenBank/DDBJ whole genome shotgun (WGS) entry which is preliminary data.</text>
</comment>
<keyword evidence="3 7" id="KW-0479">Metal-binding</keyword>
<dbReference type="InterPro" id="IPR051263">
    <property type="entry name" value="C-type_cytochrome_biogenesis"/>
</dbReference>
<comment type="similarity">
    <text evidence="1 7">Belongs to the CcmH/CycL/Ccl2/NrfF family.</text>
</comment>
<dbReference type="EMBL" id="QFXE01000010">
    <property type="protein sequence ID" value="RDH86422.1"/>
    <property type="molecule type" value="Genomic_DNA"/>
</dbReference>
<feature type="signal peptide" evidence="7">
    <location>
        <begin position="1"/>
        <end position="21"/>
    </location>
</feature>
<evidence type="ECO:0000256" key="7">
    <source>
        <dbReference type="RuleBase" id="RU364112"/>
    </source>
</evidence>
<keyword evidence="2 7" id="KW-0349">Heme</keyword>
<dbReference type="GO" id="GO:0005886">
    <property type="term" value="C:plasma membrane"/>
    <property type="evidence" value="ECO:0007669"/>
    <property type="project" value="TreeGrafter"/>
</dbReference>
<dbReference type="PANTHER" id="PTHR47870:SF1">
    <property type="entry name" value="CYTOCHROME C-TYPE BIOGENESIS PROTEIN CCMH"/>
    <property type="match status" value="1"/>
</dbReference>
<reference evidence="10 11" key="1">
    <citation type="journal article" date="2018" name="ISME J.">
        <title>Endosymbiont genomes yield clues of tubeworm success.</title>
        <authorList>
            <person name="Li Y."/>
            <person name="Liles M.R."/>
            <person name="Halanych K.M."/>
        </authorList>
    </citation>
    <scope>NUCLEOTIDE SEQUENCE [LARGE SCALE GENOMIC DNA]</scope>
    <source>
        <strain evidence="10">A1462</strain>
    </source>
</reference>
<evidence type="ECO:0000313" key="10">
    <source>
        <dbReference type="EMBL" id="RDH86422.1"/>
    </source>
</evidence>
<dbReference type="Gene3D" id="1.10.8.640">
    <property type="entry name" value="Cytochrome C biogenesis protein"/>
    <property type="match status" value="1"/>
</dbReference>
<evidence type="ECO:0000256" key="6">
    <source>
        <dbReference type="ARBA" id="ARBA00023004"/>
    </source>
</evidence>
<dbReference type="CDD" id="cd16378">
    <property type="entry name" value="CcmH_N"/>
    <property type="match status" value="1"/>
</dbReference>
<dbReference type="PANTHER" id="PTHR47870">
    <property type="entry name" value="CYTOCHROME C-TYPE BIOGENESIS PROTEIN CCMH"/>
    <property type="match status" value="1"/>
</dbReference>
<keyword evidence="4 7" id="KW-0732">Signal</keyword>
<dbReference type="Pfam" id="PF03918">
    <property type="entry name" value="CcmH"/>
    <property type="match status" value="1"/>
</dbReference>
<dbReference type="InterPro" id="IPR005616">
    <property type="entry name" value="CcmH/CycL/Ccl2/NrfF_N"/>
</dbReference>
<feature type="domain" description="CcmH/CycL/Ccl2/NrfF N-terminal" evidence="9">
    <location>
        <begin position="11"/>
        <end position="150"/>
    </location>
</feature>
<accession>A0A370DNC7</accession>
<evidence type="ECO:0000256" key="2">
    <source>
        <dbReference type="ARBA" id="ARBA00022617"/>
    </source>
</evidence>
<keyword evidence="7" id="KW-1133">Transmembrane helix</keyword>
<proteinExistence type="inferred from homology"/>
<feature type="transmembrane region" description="Helical" evidence="7">
    <location>
        <begin position="106"/>
        <end position="124"/>
    </location>
</feature>
<dbReference type="AlphaFoldDB" id="A0A370DNC7"/>
<gene>
    <name evidence="10" type="ORF">DIZ78_09120</name>
</gene>
<evidence type="ECO:0000256" key="8">
    <source>
        <dbReference type="SAM" id="MobiDB-lite"/>
    </source>
</evidence>
<dbReference type="GO" id="GO:0017004">
    <property type="term" value="P:cytochrome complex assembly"/>
    <property type="evidence" value="ECO:0007669"/>
    <property type="project" value="UniProtKB-KW"/>
</dbReference>
<dbReference type="InterPro" id="IPR038297">
    <property type="entry name" value="CcmH/CycL/NrfF/Ccl2_sf"/>
</dbReference>
<comment type="function">
    <text evidence="7">Possible subunit of a heme lyase.</text>
</comment>
<evidence type="ECO:0000256" key="5">
    <source>
        <dbReference type="ARBA" id="ARBA00022748"/>
    </source>
</evidence>
<evidence type="ECO:0000259" key="9">
    <source>
        <dbReference type="Pfam" id="PF03918"/>
    </source>
</evidence>